<comment type="similarity">
    <text evidence="6">Belongs to the adenylate cyclase family. DacZ subfamily.</text>
</comment>
<evidence type="ECO:0000313" key="11">
    <source>
        <dbReference type="EMBL" id="MBB6067229.1"/>
    </source>
</evidence>
<dbReference type="PIRSF" id="PIRSF019073">
    <property type="entry name" value="UCP019073"/>
    <property type="match status" value="1"/>
</dbReference>
<keyword evidence="5 6" id="KW-0067">ATP-binding</keyword>
<dbReference type="EMBL" id="JACHIQ010000001">
    <property type="protein sequence ID" value="MBB6067229.1"/>
    <property type="molecule type" value="Genomic_DNA"/>
</dbReference>
<dbReference type="GeneID" id="37876073"/>
<evidence type="ECO:0000313" key="12">
    <source>
        <dbReference type="EMBL" id="MBB6496747.1"/>
    </source>
</evidence>
<evidence type="ECO:0000313" key="17">
    <source>
        <dbReference type="Proteomes" id="UP000571854"/>
    </source>
</evidence>
<dbReference type="Proteomes" id="UP000239462">
    <property type="component" value="Chromosome"/>
</dbReference>
<keyword evidence="6" id="KW-0464">Manganese</keyword>
<dbReference type="InterPro" id="IPR014499">
    <property type="entry name" value="DAC_DacZ"/>
</dbReference>
<dbReference type="KEGG" id="mmad:MMJJ_13600"/>
<evidence type="ECO:0000313" key="9">
    <source>
        <dbReference type="EMBL" id="MBA2847378.1"/>
    </source>
</evidence>
<reference evidence="15" key="1">
    <citation type="journal article" date="2018" name="Genome Announc.">
        <title>Complete Genome Sequence of the Methanococcus maripaludis Type Strain JJ (DSM 2067), a Model for Selenoprotein Synthesis in Archaea.</title>
        <authorList>
            <person name="Poehlein A."/>
            <person name="Heym D."/>
            <person name="Quitzke V."/>
            <person name="Fersch J."/>
            <person name="Daniel R."/>
            <person name="Rother M."/>
        </authorList>
    </citation>
    <scope>NUCLEOTIDE SEQUENCE [LARGE SCALE GENOMIC DNA]</scope>
    <source>
        <strain evidence="15">DSM 2067</strain>
    </source>
</reference>
<dbReference type="InterPro" id="IPR050338">
    <property type="entry name" value="DisA"/>
</dbReference>
<feature type="domain" description="DAC" evidence="7">
    <location>
        <begin position="140"/>
        <end position="301"/>
    </location>
</feature>
<protein>
    <recommendedName>
        <fullName evidence="6">Diadenylate cyclase</fullName>
        <shortName evidence="6">DAC</shortName>
        <ecNumber evidence="6">2.7.7.85</ecNumber>
    </recommendedName>
    <alternativeName>
        <fullName evidence="6">Cyclic-di-AMP synthase</fullName>
        <shortName evidence="6">c-di-AMP synthase</shortName>
    </alternativeName>
</protein>
<dbReference type="PANTHER" id="PTHR34185:SF1">
    <property type="entry name" value="DIADENYLATE CYCLASE"/>
    <property type="match status" value="1"/>
</dbReference>
<dbReference type="HAMAP" id="MF_00840">
    <property type="entry name" value="DacZ"/>
    <property type="match status" value="1"/>
</dbReference>
<dbReference type="EMBL" id="JAFBBC010000001">
    <property type="protein sequence ID" value="MBM7409519.1"/>
    <property type="molecule type" value="Genomic_DNA"/>
</dbReference>
<dbReference type="GO" id="GO:0106408">
    <property type="term" value="F:diadenylate cyclase activity"/>
    <property type="evidence" value="ECO:0007669"/>
    <property type="project" value="UniProtKB-EC"/>
</dbReference>
<dbReference type="SUPFAM" id="SSF143597">
    <property type="entry name" value="YojJ-like"/>
    <property type="match status" value="1"/>
</dbReference>
<evidence type="ECO:0000256" key="2">
    <source>
        <dbReference type="ARBA" id="ARBA00022679"/>
    </source>
</evidence>
<dbReference type="GO" id="GO:0030145">
    <property type="term" value="F:manganese ion binding"/>
    <property type="evidence" value="ECO:0007669"/>
    <property type="project" value="UniProtKB-UniRule"/>
</dbReference>
<dbReference type="Proteomes" id="UP000567099">
    <property type="component" value="Unassembled WGS sequence"/>
</dbReference>
<dbReference type="Pfam" id="PF02887">
    <property type="entry name" value="PK_C"/>
    <property type="match status" value="1"/>
</dbReference>
<sequence length="312" mass="34581">MINNKVKSLIKHGFNLAIDISADILLIFTETGRTYEYYKDQEAIYKRARKNRSLKDFKSLKVVVTTPNEETFLKLKNESKIIPLLMTYRNDDRSSMIKQAVTNLFANNIVKKGDIVVSILGIPKVTGGTDTISIFEVNEYPQILKYYDYISSIEKTKGKVINEVLNLCMELAVEGREGTPVGSIFVIGDSDRVLKMSSQLILNPFEGHESFIFDKQVKGTVKELSTIDGAFVIGEKGEVLCAGRYISCSGGNIELPLGLGARHHAAATISKYTGAIAITISESGGVIRIFKNGEILSEIKPKKLSNTSEYSY</sequence>
<dbReference type="GO" id="GO:0004016">
    <property type="term" value="F:adenylate cyclase activity"/>
    <property type="evidence" value="ECO:0007669"/>
    <property type="project" value="UniProtKB-UniRule"/>
</dbReference>
<dbReference type="Proteomes" id="UP000571854">
    <property type="component" value="Unassembled WGS sequence"/>
</dbReference>
<evidence type="ECO:0000259" key="7">
    <source>
        <dbReference type="PROSITE" id="PS51794"/>
    </source>
</evidence>
<evidence type="ECO:0000313" key="14">
    <source>
        <dbReference type="EMBL" id="MBP2219729.1"/>
    </source>
</evidence>
<organism evidence="8 15">
    <name type="scientific">Methanococcus maripaludis</name>
    <name type="common">Methanococcus deltae</name>
    <dbReference type="NCBI Taxonomy" id="39152"/>
    <lineage>
        <taxon>Archaea</taxon>
        <taxon>Methanobacteriati</taxon>
        <taxon>Methanobacteriota</taxon>
        <taxon>Methanomada group</taxon>
        <taxon>Methanococci</taxon>
        <taxon>Methanococcales</taxon>
        <taxon>Methanococcaceae</taxon>
        <taxon>Methanococcus</taxon>
    </lineage>
</organism>
<dbReference type="InterPro" id="IPR036888">
    <property type="entry name" value="DNA_integrity_DisA_N_sf"/>
</dbReference>
<evidence type="ECO:0000313" key="16">
    <source>
        <dbReference type="Proteomes" id="UP000567099"/>
    </source>
</evidence>
<reference evidence="16 17" key="3">
    <citation type="submission" date="2020-07" db="EMBL/GenBank/DDBJ databases">
        <title>Genomic Encyclopedia of Type Strains, Phase IV (KMG-V): Genome sequencing to study the core and pangenomes of soil and plant-associated prokaryotes.</title>
        <authorList>
            <person name="Whitman W."/>
        </authorList>
    </citation>
    <scope>NUCLEOTIDE SEQUENCE [LARGE SCALE GENOMIC DNA]</scope>
    <source>
        <strain evidence="9 17">A5</strain>
        <strain evidence="10 16">C13</strain>
        <strain evidence="12 19">D1</strain>
        <strain evidence="11 18">DSM 7078</strain>
        <strain evidence="13">RC</strain>
    </source>
</reference>
<comment type="function">
    <text evidence="6">Diadenylate cyclase that catalyzes the condensation of 2 ATP molecules into cyclic di-AMP (c-di-AMP). c-di-AMP is a second messenger for intracellular signal transduction involved in the control of important regulatory processes such as osmoregulation.</text>
</comment>
<dbReference type="Proteomes" id="UP000590564">
    <property type="component" value="Unassembled WGS sequence"/>
</dbReference>
<dbReference type="AlphaFoldDB" id="A0A2L1CBQ1"/>
<dbReference type="EMBL" id="JAGINF010000003">
    <property type="protein sequence ID" value="MBP2219729.1"/>
    <property type="molecule type" value="Genomic_DNA"/>
</dbReference>
<evidence type="ECO:0000313" key="10">
    <source>
        <dbReference type="EMBL" id="MBA2863248.1"/>
    </source>
</evidence>
<dbReference type="Proteomes" id="UP000722095">
    <property type="component" value="Unassembled WGS sequence"/>
</dbReference>
<keyword evidence="4 6" id="KW-0547">Nucleotide-binding</keyword>
<reference evidence="14" key="4">
    <citation type="submission" date="2021-03" db="EMBL/GenBank/DDBJ databases">
        <title>Genomic Encyclopedia of Type Strains, Phase IV (KMG-IV): sequencing the most valuable type-strain genomes for metagenomic binning, comparative biology and taxonomic classification.</title>
        <authorList>
            <person name="Goeker M."/>
        </authorList>
    </citation>
    <scope>NUCLEOTIDE SEQUENCE</scope>
    <source>
        <strain evidence="14">DSM 2771</strain>
    </source>
</reference>
<dbReference type="Proteomes" id="UP000742560">
    <property type="component" value="Unassembled WGS sequence"/>
</dbReference>
<dbReference type="InterPro" id="IPR003390">
    <property type="entry name" value="DNA_integrity_scan_DisA_N"/>
</dbReference>
<proteinExistence type="inferred from homology"/>
<dbReference type="Proteomes" id="UP000584706">
    <property type="component" value="Unassembled WGS sequence"/>
</dbReference>
<evidence type="ECO:0000256" key="3">
    <source>
        <dbReference type="ARBA" id="ARBA00022695"/>
    </source>
</evidence>
<accession>A0A2L1CBQ1</accession>
<evidence type="ECO:0000313" key="8">
    <source>
        <dbReference type="EMBL" id="AVB76739.1"/>
    </source>
</evidence>
<keyword evidence="3 6" id="KW-0548">Nucleotidyltransferase</keyword>
<comment type="cofactor">
    <cofactor evidence="6">
        <name>Mn(2+)</name>
        <dbReference type="ChEBI" id="CHEBI:29035"/>
    </cofactor>
</comment>
<dbReference type="EMBL" id="JACHED010000001">
    <property type="protein sequence ID" value="MBB6496747.1"/>
    <property type="molecule type" value="Genomic_DNA"/>
</dbReference>
<evidence type="ECO:0000313" key="19">
    <source>
        <dbReference type="Proteomes" id="UP000590564"/>
    </source>
</evidence>
<dbReference type="EMBL" id="JACDUO010000001">
    <property type="protein sequence ID" value="MBA2863248.1"/>
    <property type="molecule type" value="Genomic_DNA"/>
</dbReference>
<dbReference type="InterPro" id="IPR015795">
    <property type="entry name" value="Pyrv_Knase_C"/>
</dbReference>
<dbReference type="RefSeq" id="WP_104838194.1">
    <property type="nucleotide sequence ID" value="NZ_CP020120.1"/>
</dbReference>
<dbReference type="PROSITE" id="PS51794">
    <property type="entry name" value="DAC"/>
    <property type="match status" value="1"/>
</dbReference>
<evidence type="ECO:0000256" key="1">
    <source>
        <dbReference type="ARBA" id="ARBA00000877"/>
    </source>
</evidence>
<dbReference type="InterPro" id="IPR036918">
    <property type="entry name" value="Pyrv_Knase_C_sf"/>
</dbReference>
<comment type="catalytic activity">
    <reaction evidence="1 6">
        <text>2 ATP = 3',3'-c-di-AMP + 2 diphosphate</text>
        <dbReference type="Rhea" id="RHEA:35655"/>
        <dbReference type="ChEBI" id="CHEBI:30616"/>
        <dbReference type="ChEBI" id="CHEBI:33019"/>
        <dbReference type="ChEBI" id="CHEBI:71500"/>
        <dbReference type="EC" id="2.7.7.85"/>
    </reaction>
</comment>
<evidence type="ECO:0000313" key="18">
    <source>
        <dbReference type="Proteomes" id="UP000584706"/>
    </source>
</evidence>
<gene>
    <name evidence="8" type="primary">disA</name>
    <name evidence="6" type="synonym">dacZ</name>
    <name evidence="13" type="ORF">HNP85_001191</name>
    <name evidence="9" type="ORF">HNP88_001562</name>
    <name evidence="10" type="ORF">HNP94_000248</name>
    <name evidence="12" type="ORF">HNP96_000768</name>
    <name evidence="11" type="ORF">HNP97_000719</name>
    <name evidence="14" type="ORF">J2745_001222</name>
    <name evidence="8" type="ORF">MMJJ_13600</name>
</gene>
<dbReference type="Pfam" id="PF02457">
    <property type="entry name" value="DAC"/>
    <property type="match status" value="1"/>
</dbReference>
<keyword evidence="2 6" id="KW-0808">Transferase</keyword>
<evidence type="ECO:0000256" key="5">
    <source>
        <dbReference type="ARBA" id="ARBA00022840"/>
    </source>
</evidence>
<evidence type="ECO:0000256" key="4">
    <source>
        <dbReference type="ARBA" id="ARBA00022741"/>
    </source>
</evidence>
<evidence type="ECO:0000313" key="13">
    <source>
        <dbReference type="EMBL" id="MBM7409519.1"/>
    </source>
</evidence>
<dbReference type="EC" id="2.7.7.85" evidence="6"/>
<evidence type="ECO:0000313" key="15">
    <source>
        <dbReference type="Proteomes" id="UP000239462"/>
    </source>
</evidence>
<reference evidence="8" key="2">
    <citation type="submission" date="2018-02" db="EMBL/GenBank/DDBJ databases">
        <title>Complete genome sequence of the Methanococcus maripaludis type strain JJ (DSM 2067), a model for selenoprotein synthesis in Archaea.</title>
        <authorList>
            <person name="Poehlein A."/>
            <person name="Heym D."/>
            <person name="Quitzke V."/>
            <person name="Fersch J."/>
            <person name="Daniel R."/>
            <person name="Rother M."/>
        </authorList>
    </citation>
    <scope>NUCLEOTIDE SEQUENCE [LARGE SCALE GENOMIC DNA]</scope>
    <source>
        <strain evidence="8">DSM 2067</strain>
    </source>
</reference>
<name>A0A2L1CBQ1_METMI</name>
<dbReference type="Gene3D" id="3.40.1380.20">
    <property type="entry name" value="Pyruvate kinase, C-terminal domain"/>
    <property type="match status" value="1"/>
</dbReference>
<evidence type="ECO:0000256" key="6">
    <source>
        <dbReference type="HAMAP-Rule" id="MF_00840"/>
    </source>
</evidence>
<dbReference type="GO" id="GO:0005524">
    <property type="term" value="F:ATP binding"/>
    <property type="evidence" value="ECO:0007669"/>
    <property type="project" value="UniProtKB-UniRule"/>
</dbReference>
<dbReference type="EMBL" id="JACDUJ010000001">
    <property type="protein sequence ID" value="MBA2847378.1"/>
    <property type="molecule type" value="Genomic_DNA"/>
</dbReference>
<dbReference type="Gene3D" id="3.40.1700.10">
    <property type="entry name" value="DNA integrity scanning protein, DisA, N-terminal domain"/>
    <property type="match status" value="1"/>
</dbReference>
<dbReference type="PANTHER" id="PTHR34185">
    <property type="entry name" value="DIADENYLATE CYCLASE"/>
    <property type="match status" value="1"/>
</dbReference>
<dbReference type="EMBL" id="CP026606">
    <property type="protein sequence ID" value="AVB76739.1"/>
    <property type="molecule type" value="Genomic_DNA"/>
</dbReference>